<dbReference type="EMBL" id="AMRV01000003">
    <property type="protein sequence ID" value="EMD83361.1"/>
    <property type="molecule type" value="Genomic_DNA"/>
</dbReference>
<evidence type="ECO:0000313" key="2">
    <source>
        <dbReference type="EMBL" id="EMD83361.1"/>
    </source>
</evidence>
<feature type="signal peptide" evidence="1">
    <location>
        <begin position="1"/>
        <end position="26"/>
    </location>
</feature>
<dbReference type="InterPro" id="IPR007332">
    <property type="entry name" value="DUF411"/>
</dbReference>
<dbReference type="RefSeq" id="WP_008601030.1">
    <property type="nucleotide sequence ID" value="NZ_AMRV01000003.1"/>
</dbReference>
<accession>M2TNR8</accession>
<feature type="chain" id="PRO_5004026118" evidence="1">
    <location>
        <begin position="27"/>
        <end position="150"/>
    </location>
</feature>
<gene>
    <name evidence="2" type="ORF">C725_1262</name>
</gene>
<dbReference type="PATRIC" id="fig|1234595.3.peg.1266"/>
<reference evidence="2 3" key="1">
    <citation type="journal article" date="2013" name="Genome Announc.">
        <title>Draft Genome Sequence of Strain JLT2015T, Belonging to the Family Sphingomonadaceae of the Alphaproteobacteria.</title>
        <authorList>
            <person name="Tang K."/>
            <person name="Liu K."/>
            <person name="Li S."/>
            <person name="Jiao N."/>
        </authorList>
    </citation>
    <scope>NUCLEOTIDE SEQUENCE [LARGE SCALE GENOMIC DNA]</scope>
    <source>
        <strain evidence="2 3">JLT2015</strain>
    </source>
</reference>
<proteinExistence type="predicted"/>
<evidence type="ECO:0000256" key="1">
    <source>
        <dbReference type="SAM" id="SignalP"/>
    </source>
</evidence>
<sequence length="150" mass="15531">MPKRKHFLSALAMSLGAMAIAGPALAGKMTMHRDPNCGCCLAWAKSIKADLGRDVHVLNEPNMPALKGRLAVPAKLASCHTAVIDGYIVEGHVPAADIARLLAAKPKQVRGLAVPGMPLGSPGMEAGGTAAPYNVIAFGVGTTMIFARHN</sequence>
<name>M2TNR8_9SPHN</name>
<keyword evidence="1" id="KW-0732">Signal</keyword>
<protein>
    <submittedName>
        <fullName evidence="2">CopG protein</fullName>
    </submittedName>
</protein>
<dbReference type="AlphaFoldDB" id="M2TNR8"/>
<dbReference type="Pfam" id="PF04214">
    <property type="entry name" value="DUF411"/>
    <property type="match status" value="1"/>
</dbReference>
<keyword evidence="3" id="KW-1185">Reference proteome</keyword>
<dbReference type="Proteomes" id="UP000011717">
    <property type="component" value="Unassembled WGS sequence"/>
</dbReference>
<organism evidence="2 3">
    <name type="scientific">Pacificimonas flava</name>
    <dbReference type="NCBI Taxonomy" id="1234595"/>
    <lineage>
        <taxon>Bacteria</taxon>
        <taxon>Pseudomonadati</taxon>
        <taxon>Pseudomonadota</taxon>
        <taxon>Alphaproteobacteria</taxon>
        <taxon>Sphingomonadales</taxon>
        <taxon>Sphingosinicellaceae</taxon>
        <taxon>Pacificimonas</taxon>
    </lineage>
</organism>
<comment type="caution">
    <text evidence="2">The sequence shown here is derived from an EMBL/GenBank/DDBJ whole genome shotgun (WGS) entry which is preliminary data.</text>
</comment>
<evidence type="ECO:0000313" key="3">
    <source>
        <dbReference type="Proteomes" id="UP000011717"/>
    </source>
</evidence>